<evidence type="ECO:0000256" key="3">
    <source>
        <dbReference type="ARBA" id="ARBA00023235"/>
    </source>
</evidence>
<dbReference type="FunFam" id="3.30.70.660:FF:000019">
    <property type="entry name" value="tRNA pseudouridine synthase"/>
    <property type="match status" value="1"/>
</dbReference>
<dbReference type="PANTHER" id="PTHR11142:SF10">
    <property type="entry name" value="TRNA PSEUDOURIDINE SYNTHASE"/>
    <property type="match status" value="1"/>
</dbReference>
<evidence type="ECO:0000313" key="7">
    <source>
        <dbReference type="EMBL" id="KAF3327787.1"/>
    </source>
</evidence>
<feature type="region of interest" description="Disordered" evidence="5">
    <location>
        <begin position="93"/>
        <end position="113"/>
    </location>
</feature>
<dbReference type="SUPFAM" id="SSF55120">
    <property type="entry name" value="Pseudouridine synthase"/>
    <property type="match status" value="1"/>
</dbReference>
<sequence length="456" mass="51454">MPSKSPVLMAAVAKEAARMAGMESEKLYAHYNHTDSCHLLRWTARESYQFMYERPWEKVVQFYSNLVSRGTGASALSELFTDKKYGIVNISENGDSSEEKEAATGVASKDNEKRRGGRWNRLNFKIVLSYHGGSFDGWQKQPDLNTVQGVVEKCLGEFVDENKAKQLKDRSLPIEGSALVAGRTDKGVTALQQVCSFYTWRKDVRAGEIKDAINHVAPEKLNVLAVSKVSREFHPNFVAKWRRYLYIFPLDKENIKDDSDHMDPHKSISELDCDLEEGDMIDISQKMPSDKINEESSFLDKRDEGNVIQISETKPQRFSVNKVDQILRQLEGKMLSYKMFARDTLASRSMGPATECFMFHSRATETTIPSTDKKSEEGTRVMCVELVANRFLRKMVRVLVATAIREAAAGVEQDALINLMGATCRRATAPPAPPDGLCLVDVGYDEFKRENCFILD</sequence>
<dbReference type="AlphaFoldDB" id="A0A833QV29"/>
<proteinExistence type="inferred from homology"/>
<dbReference type="InterPro" id="IPR020094">
    <property type="entry name" value="TruA/RsuA/RluB/E/F_N"/>
</dbReference>
<comment type="caution">
    <text evidence="7">The sequence shown here is derived from an EMBL/GenBank/DDBJ whole genome shotgun (WGS) entry which is preliminary data.</text>
</comment>
<feature type="domain" description="Pseudouridine synthase I TruA alpha/beta" evidence="6">
    <location>
        <begin position="376"/>
        <end position="445"/>
    </location>
</feature>
<accession>A0A833QV29</accession>
<gene>
    <name evidence="7" type="ORF">FCM35_KLT06393</name>
</gene>
<dbReference type="Pfam" id="PF01416">
    <property type="entry name" value="PseudoU_synth_1"/>
    <property type="match status" value="1"/>
</dbReference>
<name>A0A833QV29_9POAL</name>
<evidence type="ECO:0000256" key="1">
    <source>
        <dbReference type="ARBA" id="ARBA00009375"/>
    </source>
</evidence>
<protein>
    <recommendedName>
        <fullName evidence="4">tRNA pseudouridine synthase</fullName>
        <ecNumber evidence="4">5.4.99.12</ecNumber>
    </recommendedName>
</protein>
<dbReference type="PANTHER" id="PTHR11142">
    <property type="entry name" value="PSEUDOURIDYLATE SYNTHASE"/>
    <property type="match status" value="1"/>
</dbReference>
<dbReference type="InterPro" id="IPR020095">
    <property type="entry name" value="PsdUridine_synth_TruA_C"/>
</dbReference>
<keyword evidence="3 4" id="KW-0413">Isomerase</keyword>
<dbReference type="OrthoDB" id="271910at2759"/>
<dbReference type="InterPro" id="IPR020103">
    <property type="entry name" value="PsdUridine_synth_cat_dom_sf"/>
</dbReference>
<dbReference type="InterPro" id="IPR001406">
    <property type="entry name" value="PsdUridine_synth_TruA"/>
</dbReference>
<dbReference type="GO" id="GO:0031119">
    <property type="term" value="P:tRNA pseudouridine synthesis"/>
    <property type="evidence" value="ECO:0007669"/>
    <property type="project" value="TreeGrafter"/>
</dbReference>
<keyword evidence="2 4" id="KW-0819">tRNA processing</keyword>
<evidence type="ECO:0000313" key="8">
    <source>
        <dbReference type="Proteomes" id="UP000623129"/>
    </source>
</evidence>
<dbReference type="Proteomes" id="UP000623129">
    <property type="component" value="Unassembled WGS sequence"/>
</dbReference>
<organism evidence="7 8">
    <name type="scientific">Carex littledalei</name>
    <dbReference type="NCBI Taxonomy" id="544730"/>
    <lineage>
        <taxon>Eukaryota</taxon>
        <taxon>Viridiplantae</taxon>
        <taxon>Streptophyta</taxon>
        <taxon>Embryophyta</taxon>
        <taxon>Tracheophyta</taxon>
        <taxon>Spermatophyta</taxon>
        <taxon>Magnoliopsida</taxon>
        <taxon>Liliopsida</taxon>
        <taxon>Poales</taxon>
        <taxon>Cyperaceae</taxon>
        <taxon>Cyperoideae</taxon>
        <taxon>Cariceae</taxon>
        <taxon>Carex</taxon>
        <taxon>Carex subgen. Euthyceras</taxon>
    </lineage>
</organism>
<dbReference type="EMBL" id="SWLB01000016">
    <property type="protein sequence ID" value="KAF3327787.1"/>
    <property type="molecule type" value="Genomic_DNA"/>
</dbReference>
<comment type="catalytic activity">
    <reaction evidence="4">
        <text>uridine(38/39/40) in tRNA = pseudouridine(38/39/40) in tRNA</text>
        <dbReference type="Rhea" id="RHEA:22376"/>
        <dbReference type="Rhea" id="RHEA-COMP:10085"/>
        <dbReference type="Rhea" id="RHEA-COMP:10087"/>
        <dbReference type="ChEBI" id="CHEBI:65314"/>
        <dbReference type="ChEBI" id="CHEBI:65315"/>
        <dbReference type="EC" id="5.4.99.12"/>
    </reaction>
</comment>
<evidence type="ECO:0000256" key="4">
    <source>
        <dbReference type="RuleBase" id="RU003792"/>
    </source>
</evidence>
<dbReference type="Gene3D" id="3.30.70.580">
    <property type="entry name" value="Pseudouridine synthase I, catalytic domain, N-terminal subdomain"/>
    <property type="match status" value="1"/>
</dbReference>
<evidence type="ECO:0000256" key="5">
    <source>
        <dbReference type="SAM" id="MobiDB-lite"/>
    </source>
</evidence>
<dbReference type="GO" id="GO:0160147">
    <property type="term" value="F:tRNA pseudouridine(38-40) synthase activity"/>
    <property type="evidence" value="ECO:0007669"/>
    <property type="project" value="UniProtKB-EC"/>
</dbReference>
<dbReference type="InterPro" id="IPR020097">
    <property type="entry name" value="PsdUridine_synth_TruA_a/b_dom"/>
</dbReference>
<comment type="similarity">
    <text evidence="1 4">Belongs to the tRNA pseudouridine synthase TruA family.</text>
</comment>
<evidence type="ECO:0000259" key="6">
    <source>
        <dbReference type="Pfam" id="PF01416"/>
    </source>
</evidence>
<reference evidence="7" key="1">
    <citation type="submission" date="2020-01" db="EMBL/GenBank/DDBJ databases">
        <title>Genome sequence of Kobresia littledalei, the first chromosome-level genome in the family Cyperaceae.</title>
        <authorList>
            <person name="Qu G."/>
        </authorList>
    </citation>
    <scope>NUCLEOTIDE SEQUENCE</scope>
    <source>
        <strain evidence="7">C.B.Clarke</strain>
        <tissue evidence="7">Leaf</tissue>
    </source>
</reference>
<dbReference type="Gene3D" id="3.30.70.660">
    <property type="entry name" value="Pseudouridine synthase I, catalytic domain, C-terminal subdomain"/>
    <property type="match status" value="1"/>
</dbReference>
<keyword evidence="8" id="KW-1185">Reference proteome</keyword>
<dbReference type="EC" id="5.4.99.12" evidence="4"/>
<evidence type="ECO:0000256" key="2">
    <source>
        <dbReference type="ARBA" id="ARBA00022694"/>
    </source>
</evidence>
<dbReference type="GO" id="GO:0003723">
    <property type="term" value="F:RNA binding"/>
    <property type="evidence" value="ECO:0007669"/>
    <property type="project" value="InterPro"/>
</dbReference>